<feature type="non-terminal residue" evidence="1">
    <location>
        <position position="177"/>
    </location>
</feature>
<dbReference type="Proteomes" id="UP001059041">
    <property type="component" value="Unassembled WGS sequence"/>
</dbReference>
<evidence type="ECO:0000313" key="2">
    <source>
        <dbReference type="Proteomes" id="UP001059041"/>
    </source>
</evidence>
<organism evidence="1 2">
    <name type="scientific">Triplophysa rosa</name>
    <name type="common">Cave loach</name>
    <dbReference type="NCBI Taxonomy" id="992332"/>
    <lineage>
        <taxon>Eukaryota</taxon>
        <taxon>Metazoa</taxon>
        <taxon>Chordata</taxon>
        <taxon>Craniata</taxon>
        <taxon>Vertebrata</taxon>
        <taxon>Euteleostomi</taxon>
        <taxon>Actinopterygii</taxon>
        <taxon>Neopterygii</taxon>
        <taxon>Teleostei</taxon>
        <taxon>Ostariophysi</taxon>
        <taxon>Cypriniformes</taxon>
        <taxon>Nemacheilidae</taxon>
        <taxon>Triplophysa</taxon>
    </lineage>
</organism>
<proteinExistence type="predicted"/>
<name>A0A9W7T4J4_TRIRA</name>
<dbReference type="AlphaFoldDB" id="A0A9W7T4J4"/>
<evidence type="ECO:0000313" key="1">
    <source>
        <dbReference type="EMBL" id="KAI7789502.1"/>
    </source>
</evidence>
<keyword evidence="2" id="KW-1185">Reference proteome</keyword>
<sequence length="177" mass="19932">GRCLSRVYEAVRKNGKYKGVNFPGTSPPALKEERAKVIDAIISHLEESMKDLERDSPISRFRAFDPSSWPKCEKSDLSACVQFGESGQDDVKGLTEHFSGLLCREGIRTEDILTDFQSYKAFAQSRSAVPMRDTFLNILMSGRPNSCSQLTLWIWSGKFGAAERGNGRQCGKSWWRQ</sequence>
<comment type="caution">
    <text evidence="1">The sequence shown here is derived from an EMBL/GenBank/DDBJ whole genome shotgun (WGS) entry which is preliminary data.</text>
</comment>
<dbReference type="EMBL" id="JAFHDT010000452">
    <property type="protein sequence ID" value="KAI7789502.1"/>
    <property type="molecule type" value="Genomic_DNA"/>
</dbReference>
<gene>
    <name evidence="1" type="ORF">IRJ41_024955</name>
</gene>
<reference evidence="1" key="1">
    <citation type="submission" date="2021-02" db="EMBL/GenBank/DDBJ databases">
        <title>Comparative genomics reveals that relaxation of natural selection precedes convergent phenotypic evolution of cavefish.</title>
        <authorList>
            <person name="Peng Z."/>
        </authorList>
    </citation>
    <scope>NUCLEOTIDE SEQUENCE</scope>
    <source>
        <tissue evidence="1">Muscle</tissue>
    </source>
</reference>
<accession>A0A9W7T4J4</accession>
<protein>
    <submittedName>
        <fullName evidence="1">Uncharacterized protein</fullName>
    </submittedName>
</protein>